<dbReference type="NCBIfam" id="TIGR01484">
    <property type="entry name" value="HAD-SF-IIB"/>
    <property type="match status" value="2"/>
</dbReference>
<dbReference type="eggNOG" id="COG0561">
    <property type="taxonomic scope" value="Bacteria"/>
</dbReference>
<dbReference type="PANTHER" id="PTHR10000">
    <property type="entry name" value="PHOSPHOSERINE PHOSPHATASE"/>
    <property type="match status" value="1"/>
</dbReference>
<accession>B2J7X3</accession>
<proteinExistence type="predicted"/>
<dbReference type="PhylomeDB" id="B2J7X3"/>
<dbReference type="Gene3D" id="3.90.1070.10">
    <property type="match status" value="1"/>
</dbReference>
<dbReference type="KEGG" id="npu:Npun_R5635"/>
<evidence type="ECO:0000313" key="1">
    <source>
        <dbReference type="EMBL" id="ACC83938.1"/>
    </source>
</evidence>
<organism evidence="1 2">
    <name type="scientific">Nostoc punctiforme (strain ATCC 29133 / PCC 73102)</name>
    <dbReference type="NCBI Taxonomy" id="63737"/>
    <lineage>
        <taxon>Bacteria</taxon>
        <taxon>Bacillati</taxon>
        <taxon>Cyanobacteriota</taxon>
        <taxon>Cyanophyceae</taxon>
        <taxon>Nostocales</taxon>
        <taxon>Nostocaceae</taxon>
        <taxon>Nostoc</taxon>
    </lineage>
</organism>
<dbReference type="RefSeq" id="WP_012411881.1">
    <property type="nucleotide sequence ID" value="NC_010628.1"/>
</dbReference>
<dbReference type="EMBL" id="CP001037">
    <property type="protein sequence ID" value="ACC83938.1"/>
    <property type="molecule type" value="Genomic_DNA"/>
</dbReference>
<dbReference type="Proteomes" id="UP000001191">
    <property type="component" value="Chromosome"/>
</dbReference>
<dbReference type="AlphaFoldDB" id="B2J7X3"/>
<dbReference type="Gene3D" id="3.40.50.1000">
    <property type="entry name" value="HAD superfamily/HAD-like"/>
    <property type="match status" value="1"/>
</dbReference>
<keyword evidence="1" id="KW-0378">Hydrolase</keyword>
<dbReference type="SUPFAM" id="SSF56784">
    <property type="entry name" value="HAD-like"/>
    <property type="match status" value="1"/>
</dbReference>
<keyword evidence="2" id="KW-1185">Reference proteome</keyword>
<dbReference type="Pfam" id="PF08282">
    <property type="entry name" value="Hydrolase_3"/>
    <property type="match status" value="2"/>
</dbReference>
<name>B2J7X3_NOSP7</name>
<dbReference type="InterPro" id="IPR036412">
    <property type="entry name" value="HAD-like_sf"/>
</dbReference>
<gene>
    <name evidence="1" type="ordered locus">Npun_R5635</name>
</gene>
<sequence length="227" mass="24630">MRYSVLATDYDGTLATDNHVNEKTLAALSRLRSSGYKLILVTGRQLDELLQVFVQVDLFDYVVAENGALLYSPATRQEKLLGSQPSAEFINALRHRQVKSLSVGRVIVATWHPQESIVLETIRDMGLELQVILNKGAVMVLPSGINKATGLAAALAEMQLSPENVIGIGDAENDHDFLNFCGCSVAVTNAVPALKEHVDFVTNGSRGDGVIELIEKLITSDLAEFGH</sequence>
<dbReference type="InterPro" id="IPR023214">
    <property type="entry name" value="HAD_sf"/>
</dbReference>
<evidence type="ECO:0000313" key="2">
    <source>
        <dbReference type="Proteomes" id="UP000001191"/>
    </source>
</evidence>
<dbReference type="HOGENOM" id="CLU_044146_2_0_3"/>
<dbReference type="GO" id="GO:0000287">
    <property type="term" value="F:magnesium ion binding"/>
    <property type="evidence" value="ECO:0007669"/>
    <property type="project" value="TreeGrafter"/>
</dbReference>
<dbReference type="GO" id="GO:0005829">
    <property type="term" value="C:cytosol"/>
    <property type="evidence" value="ECO:0007669"/>
    <property type="project" value="TreeGrafter"/>
</dbReference>
<dbReference type="EnsemblBacteria" id="ACC83938">
    <property type="protein sequence ID" value="ACC83938"/>
    <property type="gene ID" value="Npun_R5635"/>
</dbReference>
<dbReference type="InterPro" id="IPR006379">
    <property type="entry name" value="HAD-SF_hydro_IIB"/>
</dbReference>
<dbReference type="PANTHER" id="PTHR10000:SF8">
    <property type="entry name" value="HAD SUPERFAMILY HYDROLASE-LIKE, TYPE 3"/>
    <property type="match status" value="1"/>
</dbReference>
<dbReference type="GO" id="GO:0016791">
    <property type="term" value="F:phosphatase activity"/>
    <property type="evidence" value="ECO:0007669"/>
    <property type="project" value="TreeGrafter"/>
</dbReference>
<reference evidence="1 2" key="2">
    <citation type="journal article" date="2013" name="Plant Physiol.">
        <title>A Nostoc punctiforme Sugar Transporter Necessary to Establish a Cyanobacterium-Plant Symbiosis.</title>
        <authorList>
            <person name="Ekman M."/>
            <person name="Picossi S."/>
            <person name="Campbell E.L."/>
            <person name="Meeks J.C."/>
            <person name="Flores E."/>
        </authorList>
    </citation>
    <scope>NUCLEOTIDE SEQUENCE [LARGE SCALE GENOMIC DNA]</scope>
    <source>
        <strain evidence="2">ATCC 29133 / PCC 73102</strain>
    </source>
</reference>
<protein>
    <submittedName>
        <fullName evidence="1">HAD-superfamily hydrolase, subfamily IIB</fullName>
    </submittedName>
</protein>
<reference evidence="2" key="1">
    <citation type="submission" date="2008-04" db="EMBL/GenBank/DDBJ databases">
        <title>Complete sequence of chromosome of Nostoc punctiforme ATCC 29133.</title>
        <authorList>
            <consortium name="US DOE Joint Genome Institute"/>
            <person name="Copeland A."/>
            <person name="Lucas S."/>
            <person name="Lapidus A."/>
            <person name="Glavina del Rio T."/>
            <person name="Dalin E."/>
            <person name="Tice H."/>
            <person name="Pitluck S."/>
            <person name="Chain P."/>
            <person name="Malfatti S."/>
            <person name="Shin M."/>
            <person name="Vergez L."/>
            <person name="Schmutz J."/>
            <person name="Larimer F."/>
            <person name="Land M."/>
            <person name="Hauser L."/>
            <person name="Kyrpides N."/>
            <person name="Kim E."/>
            <person name="Meeks J.C."/>
            <person name="Elhai J."/>
            <person name="Campbell E.L."/>
            <person name="Thiel T."/>
            <person name="Longmire J."/>
            <person name="Potts M."/>
            <person name="Atlas R."/>
        </authorList>
    </citation>
    <scope>NUCLEOTIDE SEQUENCE [LARGE SCALE GENOMIC DNA]</scope>
    <source>
        <strain evidence="2">ATCC 29133 / PCC 73102</strain>
    </source>
</reference>
<dbReference type="OrthoDB" id="9768060at2"/>